<reference evidence="1 2" key="1">
    <citation type="journal article" date="2013" name="Genome Announc.">
        <title>Draft Genome Sequence of Rhodococcus opacus Strain M213 Shows a Diverse Catabolic Potential.</title>
        <authorList>
            <person name="Pathak A."/>
            <person name="Green S.J."/>
            <person name="Ogram A."/>
            <person name="Chauhan A."/>
        </authorList>
    </citation>
    <scope>NUCLEOTIDE SEQUENCE [LARGE SCALE GENOMIC DNA]</scope>
    <source>
        <strain evidence="1 2">M213</strain>
    </source>
</reference>
<dbReference type="RefSeq" id="WP_005264183.1">
    <property type="nucleotide sequence ID" value="NZ_AJYC02000153.1"/>
</dbReference>
<comment type="caution">
    <text evidence="1">The sequence shown here is derived from an EMBL/GenBank/DDBJ whole genome shotgun (WGS) entry which is preliminary data.</text>
</comment>
<sequence length="93" mass="10485">MARTATATELAQAQGRPIGFADVPEDLRPSRWRGFMPAVPADVTGHRERTYAAWRLRSDAYCAWLAAHDLVNKLGQPAIGWDSTTFARWEDRQ</sequence>
<accession>K8XK14</accession>
<evidence type="ECO:0000313" key="2">
    <source>
        <dbReference type="Proteomes" id="UP000005951"/>
    </source>
</evidence>
<gene>
    <name evidence="1" type="ORF">WSS_A37764</name>
</gene>
<dbReference type="AlphaFoldDB" id="K8XK14"/>
<dbReference type="EMBL" id="AJYC02000153">
    <property type="protein sequence ID" value="EKT77405.1"/>
    <property type="molecule type" value="Genomic_DNA"/>
</dbReference>
<name>K8XK14_RHOOP</name>
<dbReference type="Proteomes" id="UP000005951">
    <property type="component" value="Unassembled WGS sequence"/>
</dbReference>
<evidence type="ECO:0000313" key="1">
    <source>
        <dbReference type="EMBL" id="EKT77405.1"/>
    </source>
</evidence>
<proteinExistence type="predicted"/>
<protein>
    <submittedName>
        <fullName evidence="1">Uncharacterized protein</fullName>
    </submittedName>
</protein>
<organism evidence="1 2">
    <name type="scientific">Rhodococcus opacus M213</name>
    <dbReference type="NCBI Taxonomy" id="1129896"/>
    <lineage>
        <taxon>Bacteria</taxon>
        <taxon>Bacillati</taxon>
        <taxon>Actinomycetota</taxon>
        <taxon>Actinomycetes</taxon>
        <taxon>Mycobacteriales</taxon>
        <taxon>Nocardiaceae</taxon>
        <taxon>Rhodococcus</taxon>
    </lineage>
</organism>